<gene>
    <name evidence="2" type="ORF">SAMN05216223_13250</name>
</gene>
<sequence>MTAPHSPDGPNGTHGPEAPDDAPGMDEQTPNDAQHDEAPAPESAPAPDEATPPRETAPRETAPHEAAPSSEAATPAPAASDDDSTDDVTPGGLGTAALGDLTADEASLRALMHDAVNGLHASPDALERLRRGVPLRRQRRRQAMLGAAAAVLLVGLAVPAVVRAAGSADHTTAAPVGSGSSYTVTSDPGAHRTDGAANPSGAATSAPDSSSKHSSDAPVGPPSSPSDSGAPAPDCSSAQLGKGASQAGSPDTGGRVYGWFRVSNVSDAPCTVPSGGIVQAVAHGSAEQSAIQVVGHTQGDPASDLPTDVSDGPIVLLPGQDYEVAFAWVPAAAGTDGCAATTPPPASSSPTPTATDTSGTDTGAEADGSGGEAQPPAGDPPSAPPPTVTLDHTPAAGAPVVAGPVLQDACAGTVYTTPAMADAKDAPAP</sequence>
<evidence type="ECO:0000256" key="1">
    <source>
        <dbReference type="SAM" id="MobiDB-lite"/>
    </source>
</evidence>
<proteinExistence type="predicted"/>
<evidence type="ECO:0008006" key="4">
    <source>
        <dbReference type="Google" id="ProtNLM"/>
    </source>
</evidence>
<evidence type="ECO:0000313" key="2">
    <source>
        <dbReference type="EMBL" id="SEG95183.1"/>
    </source>
</evidence>
<feature type="region of interest" description="Disordered" evidence="1">
    <location>
        <begin position="1"/>
        <end position="96"/>
    </location>
</feature>
<dbReference type="OrthoDB" id="3872225at2"/>
<feature type="compositionally biased region" description="Low complexity" evidence="1">
    <location>
        <begin position="225"/>
        <end position="238"/>
    </location>
</feature>
<keyword evidence="3" id="KW-1185">Reference proteome</keyword>
<feature type="compositionally biased region" description="Low complexity" evidence="1">
    <location>
        <begin position="64"/>
        <end position="79"/>
    </location>
</feature>
<dbReference type="Proteomes" id="UP000236754">
    <property type="component" value="Unassembled WGS sequence"/>
</dbReference>
<reference evidence="2 3" key="1">
    <citation type="submission" date="2016-10" db="EMBL/GenBank/DDBJ databases">
        <authorList>
            <person name="de Groot N.N."/>
        </authorList>
    </citation>
    <scope>NUCLEOTIDE SEQUENCE [LARGE SCALE GENOMIC DNA]</scope>
    <source>
        <strain evidence="2 3">CGMCC 4.2023</strain>
    </source>
</reference>
<feature type="region of interest" description="Disordered" evidence="1">
    <location>
        <begin position="336"/>
        <end position="400"/>
    </location>
</feature>
<dbReference type="AlphaFoldDB" id="A0A1H6ED29"/>
<feature type="compositionally biased region" description="Low complexity" evidence="1">
    <location>
        <begin position="40"/>
        <end position="49"/>
    </location>
</feature>
<dbReference type="EMBL" id="FNVU01000032">
    <property type="protein sequence ID" value="SEG95183.1"/>
    <property type="molecule type" value="Genomic_DNA"/>
</dbReference>
<feature type="region of interest" description="Disordered" evidence="1">
    <location>
        <begin position="168"/>
        <end position="251"/>
    </location>
</feature>
<organism evidence="2 3">
    <name type="scientific">Actinacidiphila yanglinensis</name>
    <dbReference type="NCBI Taxonomy" id="310779"/>
    <lineage>
        <taxon>Bacteria</taxon>
        <taxon>Bacillati</taxon>
        <taxon>Actinomycetota</taxon>
        <taxon>Actinomycetes</taxon>
        <taxon>Kitasatosporales</taxon>
        <taxon>Streptomycetaceae</taxon>
        <taxon>Actinacidiphila</taxon>
    </lineage>
</organism>
<feature type="compositionally biased region" description="Pro residues" evidence="1">
    <location>
        <begin position="377"/>
        <end position="387"/>
    </location>
</feature>
<dbReference type="RefSeq" id="WP_146088464.1">
    <property type="nucleotide sequence ID" value="NZ_FNVU01000032.1"/>
</dbReference>
<name>A0A1H6ED29_9ACTN</name>
<accession>A0A1H6ED29</accession>
<protein>
    <recommendedName>
        <fullName evidence="4">DUF4232 domain-containing protein</fullName>
    </recommendedName>
</protein>
<feature type="compositionally biased region" description="Low complexity" evidence="1">
    <location>
        <begin position="348"/>
        <end position="363"/>
    </location>
</feature>
<evidence type="ECO:0000313" key="3">
    <source>
        <dbReference type="Proteomes" id="UP000236754"/>
    </source>
</evidence>